<keyword evidence="1" id="KW-0732">Signal</keyword>
<feature type="chain" id="PRO_5045818589" evidence="1">
    <location>
        <begin position="20"/>
        <end position="120"/>
    </location>
</feature>
<accession>A0ABY6D7P9</accession>
<evidence type="ECO:0000256" key="1">
    <source>
        <dbReference type="SAM" id="SignalP"/>
    </source>
</evidence>
<feature type="signal peptide" evidence="1">
    <location>
        <begin position="1"/>
        <end position="19"/>
    </location>
</feature>
<sequence>MIARATICIAFLLPGSALAAPWEGDWVVDPALCASPADDHRRIRLTSTRKGRPTDESVCDIIETEDVGLNVTRLKLDCESHGDSYEDNLFLMLDQDHLWIWYAAGEWKRASMGEYYRCPE</sequence>
<evidence type="ECO:0000313" key="3">
    <source>
        <dbReference type="Proteomes" id="UP001064087"/>
    </source>
</evidence>
<reference evidence="2" key="1">
    <citation type="submission" date="2022-10" db="EMBL/GenBank/DDBJ databases">
        <title>Roseovarius pelagicus sp. nov., isolated from Arctic seawater.</title>
        <authorList>
            <person name="Hong Y.W."/>
            <person name="Hwang C.Y."/>
        </authorList>
    </citation>
    <scope>NUCLEOTIDE SEQUENCE</scope>
    <source>
        <strain evidence="2">HL-MP18</strain>
    </source>
</reference>
<dbReference type="RefSeq" id="WP_263047166.1">
    <property type="nucleotide sequence ID" value="NZ_CP106738.1"/>
</dbReference>
<proteinExistence type="predicted"/>
<keyword evidence="3" id="KW-1185">Reference proteome</keyword>
<dbReference type="EMBL" id="CP106738">
    <property type="protein sequence ID" value="UXX82162.1"/>
    <property type="molecule type" value="Genomic_DNA"/>
</dbReference>
<organism evidence="2 3">
    <name type="scientific">Roseovarius pelagicus</name>
    <dbReference type="NCBI Taxonomy" id="2980108"/>
    <lineage>
        <taxon>Bacteria</taxon>
        <taxon>Pseudomonadati</taxon>
        <taxon>Pseudomonadota</taxon>
        <taxon>Alphaproteobacteria</taxon>
        <taxon>Rhodobacterales</taxon>
        <taxon>Roseobacteraceae</taxon>
        <taxon>Roseovarius</taxon>
    </lineage>
</organism>
<gene>
    <name evidence="2" type="ORF">N7U68_13745</name>
</gene>
<evidence type="ECO:0000313" key="2">
    <source>
        <dbReference type="EMBL" id="UXX82162.1"/>
    </source>
</evidence>
<name>A0ABY6D7P9_9RHOB</name>
<protein>
    <submittedName>
        <fullName evidence="2">Uncharacterized protein</fullName>
    </submittedName>
</protein>
<dbReference type="Proteomes" id="UP001064087">
    <property type="component" value="Chromosome"/>
</dbReference>